<keyword evidence="2" id="KW-0675">Receptor</keyword>
<evidence type="ECO:0000256" key="1">
    <source>
        <dbReference type="SAM" id="MobiDB-lite"/>
    </source>
</evidence>
<organism evidence="2 3">
    <name type="scientific">Streptomyces laurentii</name>
    <dbReference type="NCBI Taxonomy" id="39478"/>
    <lineage>
        <taxon>Bacteria</taxon>
        <taxon>Bacillati</taxon>
        <taxon>Actinomycetota</taxon>
        <taxon>Actinomycetes</taxon>
        <taxon>Kitasatosporales</taxon>
        <taxon>Streptomycetaceae</taxon>
        <taxon>Streptomyces</taxon>
    </lineage>
</organism>
<dbReference type="Proteomes" id="UP000217676">
    <property type="component" value="Chromosome"/>
</dbReference>
<evidence type="ECO:0000313" key="2">
    <source>
        <dbReference type="EMBL" id="BAU85997.1"/>
    </source>
</evidence>
<feature type="region of interest" description="Disordered" evidence="1">
    <location>
        <begin position="1"/>
        <end position="29"/>
    </location>
</feature>
<dbReference type="KEGG" id="slau:SLA_5115"/>
<feature type="compositionally biased region" description="Pro residues" evidence="1">
    <location>
        <begin position="20"/>
        <end position="29"/>
    </location>
</feature>
<protein>
    <submittedName>
        <fullName evidence="2">TonB-dependent receptor family protein</fullName>
    </submittedName>
</protein>
<evidence type="ECO:0000313" key="3">
    <source>
        <dbReference type="Proteomes" id="UP000217676"/>
    </source>
</evidence>
<dbReference type="AlphaFoldDB" id="A0A160P348"/>
<accession>A0A160P348</accession>
<sequence>MLEHVEPVAGDGQDTGRTAPNPPGLPEPPGLLDLLEAVEPPGPSELHGLAGLATADLRTLRLLDHPALLARAARLLDCPADLAESWAGASGDGLR</sequence>
<keyword evidence="3" id="KW-1185">Reference proteome</keyword>
<reference evidence="2 3" key="1">
    <citation type="journal article" date="2016" name="Genome Announc.">
        <title>Complete Genome Sequence of Thiostrepton-Producing Streptomyces laurentii ATCC 31255.</title>
        <authorList>
            <person name="Doi K."/>
            <person name="Fujino Y."/>
            <person name="Nagayoshi Y."/>
            <person name="Ohshima T."/>
            <person name="Ogata S."/>
        </authorList>
    </citation>
    <scope>NUCLEOTIDE SEQUENCE [LARGE SCALE GENOMIC DNA]</scope>
    <source>
        <strain evidence="2 3">ATCC 31255</strain>
    </source>
</reference>
<gene>
    <name evidence="2" type="ORF">SLA_5115</name>
</gene>
<proteinExistence type="predicted"/>
<dbReference type="EMBL" id="AP017424">
    <property type="protein sequence ID" value="BAU85997.1"/>
    <property type="molecule type" value="Genomic_DNA"/>
</dbReference>
<name>A0A160P348_STRLU</name>
<dbReference type="RefSeq" id="WP_359871849.1">
    <property type="nucleotide sequence ID" value="NZ_JBEYHT010000001.1"/>
</dbReference>